<evidence type="ECO:0000313" key="1">
    <source>
        <dbReference type="EMBL" id="GFO06132.1"/>
    </source>
</evidence>
<organism evidence="1 2">
    <name type="scientific">Plakobranchus ocellatus</name>
    <dbReference type="NCBI Taxonomy" id="259542"/>
    <lineage>
        <taxon>Eukaryota</taxon>
        <taxon>Metazoa</taxon>
        <taxon>Spiralia</taxon>
        <taxon>Lophotrochozoa</taxon>
        <taxon>Mollusca</taxon>
        <taxon>Gastropoda</taxon>
        <taxon>Heterobranchia</taxon>
        <taxon>Euthyneura</taxon>
        <taxon>Panpulmonata</taxon>
        <taxon>Sacoglossa</taxon>
        <taxon>Placobranchoidea</taxon>
        <taxon>Plakobranchidae</taxon>
        <taxon>Plakobranchus</taxon>
    </lineage>
</organism>
<dbReference type="Proteomes" id="UP000735302">
    <property type="component" value="Unassembled WGS sequence"/>
</dbReference>
<dbReference type="Gene3D" id="3.10.10.10">
    <property type="entry name" value="HIV Type 1 Reverse Transcriptase, subunit A, domain 1"/>
    <property type="match status" value="1"/>
</dbReference>
<comment type="caution">
    <text evidence="1">The sequence shown here is derived from an EMBL/GenBank/DDBJ whole genome shotgun (WGS) entry which is preliminary data.</text>
</comment>
<dbReference type="InterPro" id="IPR043502">
    <property type="entry name" value="DNA/RNA_pol_sf"/>
</dbReference>
<keyword evidence="2" id="KW-1185">Reference proteome</keyword>
<evidence type="ECO:0000313" key="2">
    <source>
        <dbReference type="Proteomes" id="UP000735302"/>
    </source>
</evidence>
<dbReference type="SUPFAM" id="SSF56672">
    <property type="entry name" value="DNA/RNA polymerases"/>
    <property type="match status" value="1"/>
</dbReference>
<name>A0AAV4AGV1_9GAST</name>
<keyword evidence="1" id="KW-0808">Transferase</keyword>
<dbReference type="AlphaFoldDB" id="A0AAV4AGV1"/>
<accession>A0AAV4AGV1</accession>
<proteinExistence type="predicted"/>
<dbReference type="GO" id="GO:0003964">
    <property type="term" value="F:RNA-directed DNA polymerase activity"/>
    <property type="evidence" value="ECO:0007669"/>
    <property type="project" value="UniProtKB-KW"/>
</dbReference>
<gene>
    <name evidence="1" type="ORF">PoB_003263700</name>
</gene>
<sequence length="70" mass="8086">MLRQRSYPVTYTMRQMLCVEFEDMKNFGIIRKGNSPYASSLVGLEKAGGSNLICIDYRQLNQQTVFYLTP</sequence>
<protein>
    <submittedName>
        <fullName evidence="1">Reverse transcriptase (RNA-dependent DNA polymerase)</fullName>
    </submittedName>
</protein>
<keyword evidence="1" id="KW-0695">RNA-directed DNA polymerase</keyword>
<reference evidence="1 2" key="1">
    <citation type="journal article" date="2021" name="Elife">
        <title>Chloroplast acquisition without the gene transfer in kleptoplastic sea slugs, Plakobranchus ocellatus.</title>
        <authorList>
            <person name="Maeda T."/>
            <person name="Takahashi S."/>
            <person name="Yoshida T."/>
            <person name="Shimamura S."/>
            <person name="Takaki Y."/>
            <person name="Nagai Y."/>
            <person name="Toyoda A."/>
            <person name="Suzuki Y."/>
            <person name="Arimoto A."/>
            <person name="Ishii H."/>
            <person name="Satoh N."/>
            <person name="Nishiyama T."/>
            <person name="Hasebe M."/>
            <person name="Maruyama T."/>
            <person name="Minagawa J."/>
            <person name="Obokata J."/>
            <person name="Shigenobu S."/>
        </authorList>
    </citation>
    <scope>NUCLEOTIDE SEQUENCE [LARGE SCALE GENOMIC DNA]</scope>
</reference>
<keyword evidence="1" id="KW-0548">Nucleotidyltransferase</keyword>
<dbReference type="EMBL" id="BLXT01003762">
    <property type="protein sequence ID" value="GFO06132.1"/>
    <property type="molecule type" value="Genomic_DNA"/>
</dbReference>